<dbReference type="EMBL" id="BPMK01000008">
    <property type="protein sequence ID" value="GIZ52025.1"/>
    <property type="molecule type" value="Genomic_DNA"/>
</dbReference>
<proteinExistence type="predicted"/>
<sequence length="304" mass="32617">MSRIARFMSRLGHALAPGGRAGQPAAPSGGPPAGTAGEPPPASTARSTGALKVESRRRRFWLFGRRPAMTAHAAPPATARRASAPQASLSGEPAVLPAEAPPAPTKKLLDNAFVSLKLILEKDWGTEKRQLEQALVGDDMGAINKLLYEGRLRHFPLAPKAVLKMAEVAPEVMQSEAFREALAVARGPAAGDAPALPNSYDPRFNPAVSLHAHYKKRLEERKTQHRHAQAGGMKPSSRSLEDLRELVSLNEKWVVLHDTMAAVDEGLDAARELRDALERYRRSLSREGAGEGGAPPPVPVPPAR</sequence>
<gene>
    <name evidence="2" type="ORF">NCCP691_20390</name>
</gene>
<protein>
    <submittedName>
        <fullName evidence="2">Uncharacterized protein</fullName>
    </submittedName>
</protein>
<feature type="region of interest" description="Disordered" evidence="1">
    <location>
        <begin position="71"/>
        <end position="102"/>
    </location>
</feature>
<feature type="compositionally biased region" description="Low complexity" evidence="1">
    <location>
        <begin position="71"/>
        <end position="98"/>
    </location>
</feature>
<feature type="region of interest" description="Disordered" evidence="1">
    <location>
        <begin position="1"/>
        <end position="52"/>
    </location>
</feature>
<accession>A0ABQ4Q5E6</accession>
<feature type="compositionally biased region" description="Low complexity" evidence="1">
    <location>
        <begin position="14"/>
        <end position="37"/>
    </location>
</feature>
<keyword evidence="3" id="KW-1185">Reference proteome</keyword>
<name>A0ABQ4Q5E6_9BURK</name>
<evidence type="ECO:0000313" key="2">
    <source>
        <dbReference type="EMBL" id="GIZ52025.1"/>
    </source>
</evidence>
<feature type="region of interest" description="Disordered" evidence="1">
    <location>
        <begin position="283"/>
        <end position="304"/>
    </location>
</feature>
<organism evidence="2 3">
    <name type="scientific">Noviherbaspirillum aridicola</name>
    <dbReference type="NCBI Taxonomy" id="2849687"/>
    <lineage>
        <taxon>Bacteria</taxon>
        <taxon>Pseudomonadati</taxon>
        <taxon>Pseudomonadota</taxon>
        <taxon>Betaproteobacteria</taxon>
        <taxon>Burkholderiales</taxon>
        <taxon>Oxalobacteraceae</taxon>
        <taxon>Noviherbaspirillum</taxon>
    </lineage>
</organism>
<dbReference type="Proteomes" id="UP000887222">
    <property type="component" value="Unassembled WGS sequence"/>
</dbReference>
<dbReference type="RefSeq" id="WP_220808193.1">
    <property type="nucleotide sequence ID" value="NZ_BPMK01000008.1"/>
</dbReference>
<evidence type="ECO:0000256" key="1">
    <source>
        <dbReference type="SAM" id="MobiDB-lite"/>
    </source>
</evidence>
<comment type="caution">
    <text evidence="2">The sequence shown here is derived from an EMBL/GenBank/DDBJ whole genome shotgun (WGS) entry which is preliminary data.</text>
</comment>
<evidence type="ECO:0000313" key="3">
    <source>
        <dbReference type="Proteomes" id="UP000887222"/>
    </source>
</evidence>
<reference evidence="2 3" key="1">
    <citation type="journal article" date="2022" name="Int. J. Syst. Evol. Microbiol.">
        <title>Noviherbaspirillum aridicola sp. nov., isolated from an arid soil in Pakistan.</title>
        <authorList>
            <person name="Khan I.U."/>
            <person name="Saqib M."/>
            <person name="Amin A."/>
            <person name="Hussain F."/>
            <person name="Li L."/>
            <person name="Liu Y.H."/>
            <person name="Fang B.Z."/>
            <person name="Ahmed I."/>
            <person name="Li W.J."/>
        </authorList>
    </citation>
    <scope>NUCLEOTIDE SEQUENCE [LARGE SCALE GENOMIC DNA]</scope>
    <source>
        <strain evidence="2 3">NCCP-691</strain>
    </source>
</reference>
<feature type="compositionally biased region" description="Pro residues" evidence="1">
    <location>
        <begin position="294"/>
        <end position="304"/>
    </location>
</feature>